<dbReference type="Pfam" id="PF00450">
    <property type="entry name" value="Peptidase_S10"/>
    <property type="match status" value="1"/>
</dbReference>
<evidence type="ECO:0000256" key="2">
    <source>
        <dbReference type="ARBA" id="ARBA00022645"/>
    </source>
</evidence>
<feature type="chain" id="PRO_5006531738" description="Carboxypeptidase" evidence="6">
    <location>
        <begin position="23"/>
        <end position="539"/>
    </location>
</feature>
<keyword evidence="4 6" id="KW-0378">Hydrolase</keyword>
<accession>W9WDY0</accession>
<dbReference type="InterPro" id="IPR029058">
    <property type="entry name" value="AB_hydrolase_fold"/>
</dbReference>
<dbReference type="PRINTS" id="PR00724">
    <property type="entry name" value="CRBOXYPTASEC"/>
</dbReference>
<feature type="signal peptide" evidence="6">
    <location>
        <begin position="1"/>
        <end position="22"/>
    </location>
</feature>
<evidence type="ECO:0000256" key="6">
    <source>
        <dbReference type="RuleBase" id="RU361156"/>
    </source>
</evidence>
<dbReference type="Proteomes" id="UP000019473">
    <property type="component" value="Unassembled WGS sequence"/>
</dbReference>
<dbReference type="EMBL" id="AMGW01000002">
    <property type="protein sequence ID" value="EXJ63205.1"/>
    <property type="molecule type" value="Genomic_DNA"/>
</dbReference>
<dbReference type="InterPro" id="IPR001563">
    <property type="entry name" value="Peptidase_S10"/>
</dbReference>
<dbReference type="InterPro" id="IPR018202">
    <property type="entry name" value="Ser_caboxypep_ser_AS"/>
</dbReference>
<comment type="caution">
    <text evidence="7">The sequence shown here is derived from an EMBL/GenBank/DDBJ whole genome shotgun (WGS) entry which is preliminary data.</text>
</comment>
<evidence type="ECO:0000256" key="5">
    <source>
        <dbReference type="ARBA" id="ARBA00023180"/>
    </source>
</evidence>
<dbReference type="PANTHER" id="PTHR11802">
    <property type="entry name" value="SERINE PROTEASE FAMILY S10 SERINE CARBOXYPEPTIDASE"/>
    <property type="match status" value="1"/>
</dbReference>
<name>W9WDY0_9EURO</name>
<keyword evidence="3 6" id="KW-0645">Protease</keyword>
<keyword evidence="8" id="KW-1185">Reference proteome</keyword>
<dbReference type="eggNOG" id="KOG1282">
    <property type="taxonomic scope" value="Eukaryota"/>
</dbReference>
<dbReference type="RefSeq" id="XP_007755859.1">
    <property type="nucleotide sequence ID" value="XM_007757669.1"/>
</dbReference>
<dbReference type="OrthoDB" id="443318at2759"/>
<dbReference type="EC" id="3.4.16.-" evidence="6"/>
<evidence type="ECO:0000313" key="7">
    <source>
        <dbReference type="EMBL" id="EXJ63205.1"/>
    </source>
</evidence>
<protein>
    <recommendedName>
        <fullName evidence="6">Carboxypeptidase</fullName>
        <ecNumber evidence="6">3.4.16.-</ecNumber>
    </recommendedName>
</protein>
<evidence type="ECO:0000313" key="8">
    <source>
        <dbReference type="Proteomes" id="UP000019473"/>
    </source>
</evidence>
<proteinExistence type="inferred from homology"/>
<dbReference type="HOGENOM" id="CLU_008523_12_3_1"/>
<gene>
    <name evidence="7" type="ORF">A1O7_03652</name>
</gene>
<dbReference type="PROSITE" id="PS00131">
    <property type="entry name" value="CARBOXYPEPT_SER_SER"/>
    <property type="match status" value="1"/>
</dbReference>
<dbReference type="STRING" id="1182544.W9WDY0"/>
<dbReference type="AlphaFoldDB" id="W9WDY0"/>
<keyword evidence="5" id="KW-0325">Glycoprotein</keyword>
<dbReference type="VEuPathDB" id="FungiDB:A1O7_03652"/>
<keyword evidence="6" id="KW-0732">Signal</keyword>
<evidence type="ECO:0000256" key="1">
    <source>
        <dbReference type="ARBA" id="ARBA00009431"/>
    </source>
</evidence>
<reference evidence="7 8" key="1">
    <citation type="submission" date="2013-03" db="EMBL/GenBank/DDBJ databases">
        <title>The Genome Sequence of Cladophialophora yegresii CBS 114405.</title>
        <authorList>
            <consortium name="The Broad Institute Genomics Platform"/>
            <person name="Cuomo C."/>
            <person name="de Hoog S."/>
            <person name="Gorbushina A."/>
            <person name="Walker B."/>
            <person name="Young S.K."/>
            <person name="Zeng Q."/>
            <person name="Gargeya S."/>
            <person name="Fitzgerald M."/>
            <person name="Haas B."/>
            <person name="Abouelleil A."/>
            <person name="Allen A.W."/>
            <person name="Alvarado L."/>
            <person name="Arachchi H.M."/>
            <person name="Berlin A.M."/>
            <person name="Chapman S.B."/>
            <person name="Gainer-Dewar J."/>
            <person name="Goldberg J."/>
            <person name="Griggs A."/>
            <person name="Gujja S."/>
            <person name="Hansen M."/>
            <person name="Howarth C."/>
            <person name="Imamovic A."/>
            <person name="Ireland A."/>
            <person name="Larimer J."/>
            <person name="McCowan C."/>
            <person name="Murphy C."/>
            <person name="Pearson M."/>
            <person name="Poon T.W."/>
            <person name="Priest M."/>
            <person name="Roberts A."/>
            <person name="Saif S."/>
            <person name="Shea T."/>
            <person name="Sisk P."/>
            <person name="Sykes S."/>
            <person name="Wortman J."/>
            <person name="Nusbaum C."/>
            <person name="Birren B."/>
        </authorList>
    </citation>
    <scope>NUCLEOTIDE SEQUENCE [LARGE SCALE GENOMIC DNA]</scope>
    <source>
        <strain evidence="7 8">CBS 114405</strain>
    </source>
</reference>
<organism evidence="7 8">
    <name type="scientific">Cladophialophora yegresii CBS 114405</name>
    <dbReference type="NCBI Taxonomy" id="1182544"/>
    <lineage>
        <taxon>Eukaryota</taxon>
        <taxon>Fungi</taxon>
        <taxon>Dikarya</taxon>
        <taxon>Ascomycota</taxon>
        <taxon>Pezizomycotina</taxon>
        <taxon>Eurotiomycetes</taxon>
        <taxon>Chaetothyriomycetidae</taxon>
        <taxon>Chaetothyriales</taxon>
        <taxon>Herpotrichiellaceae</taxon>
        <taxon>Cladophialophora</taxon>
    </lineage>
</organism>
<dbReference type="SUPFAM" id="SSF53474">
    <property type="entry name" value="alpha/beta-Hydrolases"/>
    <property type="match status" value="1"/>
</dbReference>
<dbReference type="GO" id="GO:0004185">
    <property type="term" value="F:serine-type carboxypeptidase activity"/>
    <property type="evidence" value="ECO:0007669"/>
    <property type="project" value="UniProtKB-UniRule"/>
</dbReference>
<evidence type="ECO:0000256" key="4">
    <source>
        <dbReference type="ARBA" id="ARBA00022801"/>
    </source>
</evidence>
<evidence type="ECO:0000256" key="3">
    <source>
        <dbReference type="ARBA" id="ARBA00022670"/>
    </source>
</evidence>
<keyword evidence="2 6" id="KW-0121">Carboxypeptidase</keyword>
<comment type="similarity">
    <text evidence="1 6">Belongs to the peptidase S10 family.</text>
</comment>
<dbReference type="GeneID" id="19178244"/>
<dbReference type="PANTHER" id="PTHR11802:SF479">
    <property type="entry name" value="CARBOXYPEPTIDASE"/>
    <property type="match status" value="1"/>
</dbReference>
<dbReference type="Gene3D" id="3.40.50.1820">
    <property type="entry name" value="alpha/beta hydrolase"/>
    <property type="match status" value="1"/>
</dbReference>
<dbReference type="GO" id="GO:0006508">
    <property type="term" value="P:proteolysis"/>
    <property type="evidence" value="ECO:0007669"/>
    <property type="project" value="UniProtKB-KW"/>
</dbReference>
<sequence length="539" mass="60602">MRSQIWTVPLLVASFLLGSVGAMRRGGMLSEAVRREREMRAAAPALNPVQNLETRAASHRFYTNDTKGLAVSEYFVESLPEMDFDLGELYSGVIPIDANNASRGLFFVFQPRVGAPVDEITIWLNGGPGCSSLEGFLQENGKFQWAWGQFTPTINHYSWVNLTNMLWVEYPVGVGFSIGESRATTEEGIAEEFNDFFLNFQIIFGISKFKIYVTGESYAGRYVPYIASGMLDRNDSTHFNLSGALTYNPTIGELLWVQNQAVIYPLLQQNTNVMGYNKSFMAKLAALDKSCGYADYRETYFKFPPARLQPPKYFNSTRDADCDIWHTAYFAAYATNPCFNPYLISLQCPLQGDPLGFPSDLIYSYPGVPVYFNRTDVKKAMHAPIDREWSLCNGNPFLGRKGGPQNLGDLSADPIQRVLPRVIEATQRVLISNSDLDFETPTAGTQLAIQNMTWGGKLGFQTKPSKLITITEPDLQYEAVFTSSGFDDVDDPQGTMGVQHFERGLMWAETYYCGHMQPQFQPRSSYRHLQWLLGHIDTL</sequence>